<name>A0A653E2E4_9PSED</name>
<dbReference type="EMBL" id="LR215729">
    <property type="protein sequence ID" value="VEV96894.1"/>
    <property type="molecule type" value="Genomic_DNA"/>
</dbReference>
<feature type="region of interest" description="Disordered" evidence="1">
    <location>
        <begin position="86"/>
        <end position="114"/>
    </location>
</feature>
<organism evidence="2">
    <name type="scientific">Pseudomonas marincola</name>
    <dbReference type="NCBI Taxonomy" id="437900"/>
    <lineage>
        <taxon>Bacteria</taxon>
        <taxon>Pseudomonadati</taxon>
        <taxon>Pseudomonadota</taxon>
        <taxon>Gammaproteobacteria</taxon>
        <taxon>Pseudomonadales</taxon>
        <taxon>Pseudomonadaceae</taxon>
        <taxon>Pseudomonas</taxon>
    </lineage>
</organism>
<accession>A0A653E2E4</accession>
<sequence length="114" mass="13418">MSNSHHVNQCAFWYVRTYIRSHFFGVNFNQAQNWTPRAPAVSVTARPKTKRLAYPNRSVFIEYTMTLKGTDNHELERIFIRRDPHRLAPADHAGRTRTGPRHYLQLGSDRPRQQ</sequence>
<evidence type="ECO:0000256" key="1">
    <source>
        <dbReference type="SAM" id="MobiDB-lite"/>
    </source>
</evidence>
<reference evidence="2" key="1">
    <citation type="submission" date="2019-02" db="EMBL/GenBank/DDBJ databases">
        <authorList>
            <consortium name="Genoscope - CEA"/>
            <person name="William W."/>
        </authorList>
    </citation>
    <scope>NUCLEOTIDE SEQUENCE [LARGE SCALE GENOMIC DNA]</scope>
    <source>
        <strain evidence="2">YSy11</strain>
    </source>
</reference>
<proteinExistence type="predicted"/>
<evidence type="ECO:0000313" key="2">
    <source>
        <dbReference type="EMBL" id="VEV96894.1"/>
    </source>
</evidence>
<gene>
    <name evidence="2" type="ORF">PMYSY11_1848</name>
</gene>
<dbReference type="AlphaFoldDB" id="A0A653E2E4"/>
<protein>
    <submittedName>
        <fullName evidence="2">Uncharacterized protein</fullName>
    </submittedName>
</protein>